<accession>A0A518CC72</accession>
<proteinExistence type="predicted"/>
<evidence type="ECO:0000313" key="1">
    <source>
        <dbReference type="EMBL" id="QDU76823.1"/>
    </source>
</evidence>
<dbReference type="RefSeq" id="WP_144975244.1">
    <property type="nucleotide sequence ID" value="NZ_CP036289.1"/>
</dbReference>
<dbReference type="KEGG" id="bvo:Pan97_38800"/>
<keyword evidence="2" id="KW-1185">Reference proteome</keyword>
<dbReference type="Proteomes" id="UP000318626">
    <property type="component" value="Chromosome"/>
</dbReference>
<reference evidence="2" key="1">
    <citation type="submission" date="2019-02" db="EMBL/GenBank/DDBJ databases">
        <title>Deep-cultivation of Planctomycetes and their phenomic and genomic characterization uncovers novel biology.</title>
        <authorList>
            <person name="Wiegand S."/>
            <person name="Jogler M."/>
            <person name="Boedeker C."/>
            <person name="Pinto D."/>
            <person name="Vollmers J."/>
            <person name="Rivas-Marin E."/>
            <person name="Kohn T."/>
            <person name="Peeters S.H."/>
            <person name="Heuer A."/>
            <person name="Rast P."/>
            <person name="Oberbeckmann S."/>
            <person name="Bunk B."/>
            <person name="Jeske O."/>
            <person name="Meyerdierks A."/>
            <person name="Storesund J.E."/>
            <person name="Kallscheuer N."/>
            <person name="Luecker S."/>
            <person name="Lage O.M."/>
            <person name="Pohl T."/>
            <person name="Merkel B.J."/>
            <person name="Hornburger P."/>
            <person name="Mueller R.-W."/>
            <person name="Bruemmer F."/>
            <person name="Labrenz M."/>
            <person name="Spormann A.M."/>
            <person name="Op den Camp H."/>
            <person name="Overmann J."/>
            <person name="Amann R."/>
            <person name="Jetten M.S.M."/>
            <person name="Mascher T."/>
            <person name="Medema M.H."/>
            <person name="Devos D.P."/>
            <person name="Kaster A.-K."/>
            <person name="Ovreas L."/>
            <person name="Rohde M."/>
            <person name="Galperin M.Y."/>
            <person name="Jogler C."/>
        </authorList>
    </citation>
    <scope>NUCLEOTIDE SEQUENCE [LARGE SCALE GENOMIC DNA]</scope>
    <source>
        <strain evidence="2">Pan97</strain>
    </source>
</reference>
<dbReference type="OrthoDB" id="9847160at2"/>
<name>A0A518CC72_9BACT</name>
<dbReference type="EMBL" id="CP036289">
    <property type="protein sequence ID" value="QDU76823.1"/>
    <property type="molecule type" value="Genomic_DNA"/>
</dbReference>
<dbReference type="AlphaFoldDB" id="A0A518CC72"/>
<organism evidence="1 2">
    <name type="scientific">Bremerella volcania</name>
    <dbReference type="NCBI Taxonomy" id="2527984"/>
    <lineage>
        <taxon>Bacteria</taxon>
        <taxon>Pseudomonadati</taxon>
        <taxon>Planctomycetota</taxon>
        <taxon>Planctomycetia</taxon>
        <taxon>Pirellulales</taxon>
        <taxon>Pirellulaceae</taxon>
        <taxon>Bremerella</taxon>
    </lineage>
</organism>
<gene>
    <name evidence="1" type="ORF">Pan97_38800</name>
</gene>
<sequence>MDNSYLLIGAMARQCKQLVQQRNATQSSLPSALQPAHLVWMCNQIEEHSEDTPATKLHRWIGFVQCAMLAHGILDLEELKAMFDEAKRDHGQTAEDLDDLTDHLNPASSFEFEIGGEG</sequence>
<protein>
    <submittedName>
        <fullName evidence="1">Uncharacterized protein</fullName>
    </submittedName>
</protein>
<evidence type="ECO:0000313" key="2">
    <source>
        <dbReference type="Proteomes" id="UP000318626"/>
    </source>
</evidence>